<feature type="binding site" evidence="14">
    <location>
        <position position="319"/>
    </location>
    <ligand>
        <name>Fe cation</name>
        <dbReference type="ChEBI" id="CHEBI:24875"/>
    </ligand>
</feature>
<evidence type="ECO:0000259" key="16">
    <source>
        <dbReference type="Pfam" id="PF01087"/>
    </source>
</evidence>
<dbReference type="CDD" id="cd00608">
    <property type="entry name" value="GalT"/>
    <property type="match status" value="1"/>
</dbReference>
<comment type="caution">
    <text evidence="18">The sequence shown here is derived from an EMBL/GenBank/DDBJ whole genome shotgun (WGS) entry which is preliminary data.</text>
</comment>
<proteinExistence type="inferred from homology"/>
<dbReference type="Proteomes" id="UP000193411">
    <property type="component" value="Unassembled WGS sequence"/>
</dbReference>
<dbReference type="AlphaFoldDB" id="A0A1Y2HTB6"/>
<evidence type="ECO:0000256" key="13">
    <source>
        <dbReference type="PIRSR" id="PIRSR000808-3"/>
    </source>
</evidence>
<dbReference type="STRING" id="765915.A0A1Y2HTB6"/>
<dbReference type="NCBIfam" id="TIGR00209">
    <property type="entry name" value="galT_1"/>
    <property type="match status" value="1"/>
</dbReference>
<feature type="domain" description="Galactose-1-phosphate uridyl transferase N-terminal" evidence="16">
    <location>
        <begin position="2"/>
        <end position="208"/>
    </location>
</feature>
<evidence type="ECO:0000256" key="14">
    <source>
        <dbReference type="PIRSR" id="PIRSR000808-4"/>
    </source>
</evidence>
<dbReference type="PIRSF" id="PIRSF000808">
    <property type="entry name" value="GalT"/>
    <property type="match status" value="1"/>
</dbReference>
<feature type="binding site" evidence="14">
    <location>
        <position position="330"/>
    </location>
    <ligand>
        <name>Fe cation</name>
        <dbReference type="ChEBI" id="CHEBI:24875"/>
    </ligand>
</feature>
<dbReference type="UniPathway" id="UPA00214"/>
<keyword evidence="11 15" id="KW-0119">Carbohydrate metabolism</keyword>
<keyword evidence="7 15" id="KW-0548">Nucleotidyltransferase</keyword>
<dbReference type="GO" id="GO:0008108">
    <property type="term" value="F:UDP-glucose:hexose-1-phosphate uridylyltransferase activity"/>
    <property type="evidence" value="ECO:0007669"/>
    <property type="project" value="UniProtKB-EC"/>
</dbReference>
<sequence length="376" mass="41429">MSHRRRNPLTGEWVVCSPHRTQRPWKGASETPPAHTQTEYDPTCALCPGNQRSGGANPDYTDNWLFQNDFAALRESSPAANPPLAASATAPASSSLFQSAPADGKCIVHCFSRRHDLTFADLPLDQVTGVLATWRAAWARLVGVALPGVPVPNESEAADPLAQSESVTWPIPDGPHFEHALVFENKGAMMGCSMPHPHCQIWASQFVPTVVATELANMAAFRRERGGDDDNVCCMLCEYAQKEVELGERVVVQNTQFMAVVPYWATWPFEVLVLPKTHVANLAELAAADLGLLAEVMSAVTRAYDALFQCSFPYSMGFHQDKQPTPMHLHAHFYPPLLRSATVRKFLVGFEMLGEAQRDLTPEDAAKRLRELVVQQ</sequence>
<keyword evidence="6 15" id="KW-0808">Transferase</keyword>
<feature type="binding site" evidence="13">
    <location>
        <position position="47"/>
    </location>
    <ligand>
        <name>Zn(2+)</name>
        <dbReference type="ChEBI" id="CHEBI:29105"/>
    </ligand>
</feature>
<feature type="binding site" evidence="13">
    <location>
        <position position="115"/>
    </location>
    <ligand>
        <name>Zn(2+)</name>
        <dbReference type="ChEBI" id="CHEBI:29105"/>
    </ligand>
</feature>
<feature type="binding site" evidence="14">
    <location>
        <position position="214"/>
    </location>
    <ligand>
        <name>Fe cation</name>
        <dbReference type="ChEBI" id="CHEBI:24875"/>
    </ligand>
</feature>
<evidence type="ECO:0000256" key="1">
    <source>
        <dbReference type="ARBA" id="ARBA00001107"/>
    </source>
</evidence>
<dbReference type="InterPro" id="IPR005849">
    <property type="entry name" value="GalP_Utransf_N"/>
</dbReference>
<evidence type="ECO:0000256" key="3">
    <source>
        <dbReference type="ARBA" id="ARBA00010951"/>
    </source>
</evidence>
<dbReference type="PANTHER" id="PTHR11943:SF1">
    <property type="entry name" value="GALACTOSE-1-PHOSPHATE URIDYLYLTRANSFERASE"/>
    <property type="match status" value="1"/>
</dbReference>
<dbReference type="OrthoDB" id="418412at2759"/>
<name>A0A1Y2HTB6_9FUNG</name>
<evidence type="ECO:0000256" key="6">
    <source>
        <dbReference type="ARBA" id="ARBA00022679"/>
    </source>
</evidence>
<dbReference type="GO" id="GO:0008270">
    <property type="term" value="F:zinc ion binding"/>
    <property type="evidence" value="ECO:0007669"/>
    <property type="project" value="InterPro"/>
</dbReference>
<dbReference type="PANTHER" id="PTHR11943">
    <property type="entry name" value="GALACTOSE-1-PHOSPHATE URIDYLYLTRANSFERASE"/>
    <property type="match status" value="1"/>
</dbReference>
<protein>
    <recommendedName>
        <fullName evidence="5 15">Galactose-1-phosphate uridylyltransferase</fullName>
        <ecNumber evidence="4 15">2.7.7.12</ecNumber>
    </recommendedName>
</protein>
<evidence type="ECO:0000256" key="15">
    <source>
        <dbReference type="RuleBase" id="RU000506"/>
    </source>
</evidence>
<feature type="binding site" evidence="13">
    <location>
        <position position="44"/>
    </location>
    <ligand>
        <name>Zn(2+)</name>
        <dbReference type="ChEBI" id="CHEBI:29105"/>
    </ligand>
</feature>
<gene>
    <name evidence="18" type="ORF">BCR44DRAFT_63429</name>
</gene>
<feature type="active site" description="Tele-UMP-histidine intermediate" evidence="12">
    <location>
        <position position="198"/>
    </location>
</feature>
<dbReference type="PROSITE" id="PS00117">
    <property type="entry name" value="GAL_P_UDP_TRANSF_I"/>
    <property type="match status" value="1"/>
</dbReference>
<dbReference type="GO" id="GO:0033499">
    <property type="term" value="P:galactose catabolic process via UDP-galactose, Leloir pathway"/>
    <property type="evidence" value="ECO:0007669"/>
    <property type="project" value="TreeGrafter"/>
</dbReference>
<comment type="cofactor">
    <cofactor evidence="13">
        <name>Zn(2+)</name>
        <dbReference type="ChEBI" id="CHEBI:29105"/>
    </cofactor>
    <text evidence="13">Binds 1 zinc ion per subunit.</text>
</comment>
<evidence type="ECO:0000256" key="4">
    <source>
        <dbReference type="ARBA" id="ARBA00012384"/>
    </source>
</evidence>
<evidence type="ECO:0000256" key="11">
    <source>
        <dbReference type="ARBA" id="ARBA00023277"/>
    </source>
</evidence>
<dbReference type="InterPro" id="IPR005850">
    <property type="entry name" value="GalP_Utransf_C"/>
</dbReference>
<feature type="binding site" evidence="13">
    <location>
        <position position="196"/>
    </location>
    <ligand>
        <name>Zn(2+)</name>
        <dbReference type="ChEBI" id="CHEBI:29105"/>
    </ligand>
</feature>
<accession>A0A1Y2HTB6</accession>
<comment type="catalytic activity">
    <reaction evidence="1 15">
        <text>alpha-D-galactose 1-phosphate + UDP-alpha-D-glucose = alpha-D-glucose 1-phosphate + UDP-alpha-D-galactose</text>
        <dbReference type="Rhea" id="RHEA:13989"/>
        <dbReference type="ChEBI" id="CHEBI:58336"/>
        <dbReference type="ChEBI" id="CHEBI:58601"/>
        <dbReference type="ChEBI" id="CHEBI:58885"/>
        <dbReference type="ChEBI" id="CHEBI:66914"/>
        <dbReference type="EC" id="2.7.7.12"/>
    </reaction>
</comment>
<keyword evidence="10 15" id="KW-0299">Galactose metabolism</keyword>
<dbReference type="EMBL" id="MCFL01000017">
    <property type="protein sequence ID" value="ORZ36372.1"/>
    <property type="molecule type" value="Genomic_DNA"/>
</dbReference>
<dbReference type="EC" id="2.7.7.12" evidence="4 15"/>
<evidence type="ECO:0000256" key="10">
    <source>
        <dbReference type="ARBA" id="ARBA00023144"/>
    </source>
</evidence>
<dbReference type="InterPro" id="IPR001937">
    <property type="entry name" value="GalP_UDPtransf1"/>
</dbReference>
<dbReference type="SUPFAM" id="SSF54197">
    <property type="entry name" value="HIT-like"/>
    <property type="match status" value="2"/>
</dbReference>
<dbReference type="InterPro" id="IPR019779">
    <property type="entry name" value="GalP_UDPtransf1_His-AS"/>
</dbReference>
<dbReference type="Gene3D" id="3.30.428.10">
    <property type="entry name" value="HIT-like"/>
    <property type="match status" value="2"/>
</dbReference>
<feature type="domain" description="Galactose-1-phosphate uridyl transferase C-terminal" evidence="17">
    <location>
        <begin position="234"/>
        <end position="372"/>
    </location>
</feature>
<comment type="pathway">
    <text evidence="2 15">Carbohydrate metabolism; galactose metabolism.</text>
</comment>
<evidence type="ECO:0000259" key="17">
    <source>
        <dbReference type="Pfam" id="PF02744"/>
    </source>
</evidence>
<evidence type="ECO:0000256" key="7">
    <source>
        <dbReference type="ARBA" id="ARBA00022695"/>
    </source>
</evidence>
<evidence type="ECO:0000256" key="12">
    <source>
        <dbReference type="PIRSR" id="PIRSR000808-1"/>
    </source>
</evidence>
<keyword evidence="14" id="KW-0408">Iron</keyword>
<keyword evidence="9 13" id="KW-0862">Zinc</keyword>
<feature type="binding site" evidence="14">
    <location>
        <position position="332"/>
    </location>
    <ligand>
        <name>Fe cation</name>
        <dbReference type="ChEBI" id="CHEBI:24875"/>
    </ligand>
</feature>
<dbReference type="InterPro" id="IPR036265">
    <property type="entry name" value="HIT-like_sf"/>
</dbReference>
<keyword evidence="19" id="KW-1185">Reference proteome</keyword>
<dbReference type="GO" id="GO:0005737">
    <property type="term" value="C:cytoplasm"/>
    <property type="evidence" value="ECO:0007669"/>
    <property type="project" value="TreeGrafter"/>
</dbReference>
<evidence type="ECO:0000256" key="5">
    <source>
        <dbReference type="ARBA" id="ARBA00016340"/>
    </source>
</evidence>
<organism evidence="18 19">
    <name type="scientific">Catenaria anguillulae PL171</name>
    <dbReference type="NCBI Taxonomy" id="765915"/>
    <lineage>
        <taxon>Eukaryota</taxon>
        <taxon>Fungi</taxon>
        <taxon>Fungi incertae sedis</taxon>
        <taxon>Blastocladiomycota</taxon>
        <taxon>Blastocladiomycetes</taxon>
        <taxon>Blastocladiales</taxon>
        <taxon>Catenariaceae</taxon>
        <taxon>Catenaria</taxon>
    </lineage>
</organism>
<evidence type="ECO:0000256" key="9">
    <source>
        <dbReference type="ARBA" id="ARBA00022833"/>
    </source>
</evidence>
<dbReference type="Pfam" id="PF02744">
    <property type="entry name" value="GalP_UDP_tr_C"/>
    <property type="match status" value="1"/>
</dbReference>
<keyword evidence="8 13" id="KW-0479">Metal-binding</keyword>
<evidence type="ECO:0000256" key="8">
    <source>
        <dbReference type="ARBA" id="ARBA00022723"/>
    </source>
</evidence>
<evidence type="ECO:0000313" key="19">
    <source>
        <dbReference type="Proteomes" id="UP000193411"/>
    </source>
</evidence>
<reference evidence="18 19" key="1">
    <citation type="submission" date="2016-07" db="EMBL/GenBank/DDBJ databases">
        <title>Pervasive Adenine N6-methylation of Active Genes in Fungi.</title>
        <authorList>
            <consortium name="DOE Joint Genome Institute"/>
            <person name="Mondo S.J."/>
            <person name="Dannebaum R.O."/>
            <person name="Kuo R.C."/>
            <person name="Labutti K."/>
            <person name="Haridas S."/>
            <person name="Kuo A."/>
            <person name="Salamov A."/>
            <person name="Ahrendt S.R."/>
            <person name="Lipzen A."/>
            <person name="Sullivan W."/>
            <person name="Andreopoulos W.B."/>
            <person name="Clum A."/>
            <person name="Lindquist E."/>
            <person name="Daum C."/>
            <person name="Ramamoorthy G.K."/>
            <person name="Gryganskyi A."/>
            <person name="Culley D."/>
            <person name="Magnuson J.K."/>
            <person name="James T.Y."/>
            <person name="O'Malley M.A."/>
            <person name="Stajich J.E."/>
            <person name="Spatafora J.W."/>
            <person name="Visel A."/>
            <person name="Grigoriev I.V."/>
        </authorList>
    </citation>
    <scope>NUCLEOTIDE SEQUENCE [LARGE SCALE GENOMIC DNA]</scope>
    <source>
        <strain evidence="18 19">PL171</strain>
    </source>
</reference>
<dbReference type="Pfam" id="PF01087">
    <property type="entry name" value="GalP_UDP_transf"/>
    <property type="match status" value="1"/>
</dbReference>
<comment type="cofactor">
    <cofactor evidence="14">
        <name>Fe cation</name>
        <dbReference type="ChEBI" id="CHEBI:24875"/>
    </cofactor>
    <text evidence="14">Binds 1 Fe cation per subunit.</text>
</comment>
<evidence type="ECO:0000256" key="2">
    <source>
        <dbReference type="ARBA" id="ARBA00004947"/>
    </source>
</evidence>
<comment type="similarity">
    <text evidence="3 15">Belongs to the galactose-1-phosphate uridylyltransferase type 1 family.</text>
</comment>
<evidence type="ECO:0000313" key="18">
    <source>
        <dbReference type="EMBL" id="ORZ36372.1"/>
    </source>
</evidence>